<proteinExistence type="predicted"/>
<dbReference type="PANTHER" id="PTHR23082:SF0">
    <property type="entry name" value="GENERAL TRANSCRIPTION FACTOR 3C POLYPEPTIDE 3"/>
    <property type="match status" value="1"/>
</dbReference>
<organism evidence="2 3">
    <name type="scientific">Brassicogethes aeneus</name>
    <name type="common">Rape pollen beetle</name>
    <name type="synonym">Meligethes aeneus</name>
    <dbReference type="NCBI Taxonomy" id="1431903"/>
    <lineage>
        <taxon>Eukaryota</taxon>
        <taxon>Metazoa</taxon>
        <taxon>Ecdysozoa</taxon>
        <taxon>Arthropoda</taxon>
        <taxon>Hexapoda</taxon>
        <taxon>Insecta</taxon>
        <taxon>Pterygota</taxon>
        <taxon>Neoptera</taxon>
        <taxon>Endopterygota</taxon>
        <taxon>Coleoptera</taxon>
        <taxon>Polyphaga</taxon>
        <taxon>Cucujiformia</taxon>
        <taxon>Nitidulidae</taxon>
        <taxon>Meligethinae</taxon>
        <taxon>Brassicogethes</taxon>
    </lineage>
</organism>
<dbReference type="Pfam" id="PF13181">
    <property type="entry name" value="TPR_8"/>
    <property type="match status" value="1"/>
</dbReference>
<dbReference type="InterPro" id="IPR019734">
    <property type="entry name" value="TPR_rpt"/>
</dbReference>
<dbReference type="InterPro" id="IPR011990">
    <property type="entry name" value="TPR-like_helical_dom_sf"/>
</dbReference>
<dbReference type="PANTHER" id="PTHR23082">
    <property type="entry name" value="TRANSCRIPTION INITIATION FACTOR IIIC TFIIIC , POLYPEPTIDE 3-RELATED"/>
    <property type="match status" value="1"/>
</dbReference>
<dbReference type="OrthoDB" id="151490at2759"/>
<evidence type="ECO:0000256" key="1">
    <source>
        <dbReference type="SAM" id="MobiDB-lite"/>
    </source>
</evidence>
<sequence>MDLSLDEIPMDIEEDDNMAGPSTLHNTDSESDDENSSKIRKRKKVASSKLPVHFKGLMGEANLRFARGDLVLAKKMCYEVIRNCPDAYEPYLTLSQMYENVNLKKYRGYLLLASHMNPSGEDIMCRLADTYLQENQPLEAIACYTKLLRNGTCGKNMDIHYKRLSLVEKHCNIKQVLRCKQTLAKNLPIKNFEGIISICMELGKEFFNQKNYIRALEVLDIPFKRVPTKITLDLLNMMLESLLYCDRFTECLDLFIRYCSFEFDVFVEDNQKITVNSYTLPENLQVDLKVKFIICLIKLQSLHLVPELIDSIIINDDVDIYGDLYLDIVEALITVMPQEALKLLIPLVKSKNFSLAAIWLKYAECLSMCEMPEQSIEAYFTVMALAPQHVEVLYPLAMLLLNQGKQQEALDVLSQDLTTNKMDVAVLMERMKLLKKINHLEDYWKSAELLLSRHCVVLKNPEELKIVTINFSVREKVTKLKKMREFRGDNSDIESNFISIKEPSVEEEYSFYRNILQFAKDTENYAMYQKFSFMGLCSKRFLKFTDEIFLSAFYSCMLKGDIFHGYTTIRDIILKHNYQNIKNNLAWNWFNVILQKPEDCRYIRFLERLQNKFSAPTIKVIEANYNISVGNYMTCLTFFMQEYKRSKTSFSALMLGIIILQLYSQKYNKHRKKLFAETATYLFMNYKKSRTKSAEQEVFYNLGRMYQQLGITYLAEHYYNRVLYVENSLLEQYPDILCLKREAAFNLHIIYKNAGNFIAARNVLIKNIVV</sequence>
<dbReference type="SUPFAM" id="SSF48452">
    <property type="entry name" value="TPR-like"/>
    <property type="match status" value="2"/>
</dbReference>
<feature type="region of interest" description="Disordered" evidence="1">
    <location>
        <begin position="1"/>
        <end position="44"/>
    </location>
</feature>
<dbReference type="GO" id="GO:0000127">
    <property type="term" value="C:transcription factor TFIIIC complex"/>
    <property type="evidence" value="ECO:0007669"/>
    <property type="project" value="TreeGrafter"/>
</dbReference>
<dbReference type="InterPro" id="IPR039340">
    <property type="entry name" value="Tfc4/TFIIIC-102/Sfc4"/>
</dbReference>
<reference evidence="2" key="1">
    <citation type="submission" date="2021-12" db="EMBL/GenBank/DDBJ databases">
        <authorList>
            <person name="King R."/>
        </authorList>
    </citation>
    <scope>NUCLEOTIDE SEQUENCE</scope>
</reference>
<dbReference type="GO" id="GO:0006383">
    <property type="term" value="P:transcription by RNA polymerase III"/>
    <property type="evidence" value="ECO:0007669"/>
    <property type="project" value="InterPro"/>
</dbReference>
<dbReference type="AlphaFoldDB" id="A0A9P0BJW8"/>
<dbReference type="Gene3D" id="1.25.40.10">
    <property type="entry name" value="Tetratricopeptide repeat domain"/>
    <property type="match status" value="2"/>
</dbReference>
<dbReference type="EMBL" id="OV121140">
    <property type="protein sequence ID" value="CAH0563537.1"/>
    <property type="molecule type" value="Genomic_DNA"/>
</dbReference>
<dbReference type="Proteomes" id="UP001154078">
    <property type="component" value="Chromosome 9"/>
</dbReference>
<feature type="compositionally biased region" description="Acidic residues" evidence="1">
    <location>
        <begin position="1"/>
        <end position="17"/>
    </location>
</feature>
<evidence type="ECO:0000313" key="2">
    <source>
        <dbReference type="EMBL" id="CAH0563537.1"/>
    </source>
</evidence>
<keyword evidence="3" id="KW-1185">Reference proteome</keyword>
<accession>A0A9P0BJW8</accession>
<name>A0A9P0BJW8_BRAAE</name>
<evidence type="ECO:0008006" key="4">
    <source>
        <dbReference type="Google" id="ProtNLM"/>
    </source>
</evidence>
<evidence type="ECO:0000313" key="3">
    <source>
        <dbReference type="Proteomes" id="UP001154078"/>
    </source>
</evidence>
<protein>
    <recommendedName>
        <fullName evidence="4">General transcription factor 3C polypeptide 3</fullName>
    </recommendedName>
</protein>
<dbReference type="SMART" id="SM00028">
    <property type="entry name" value="TPR"/>
    <property type="match status" value="5"/>
</dbReference>
<gene>
    <name evidence="2" type="ORF">MELIAE_LOCUS12336</name>
</gene>